<evidence type="ECO:0000259" key="2">
    <source>
        <dbReference type="PROSITE" id="PS51184"/>
    </source>
</evidence>
<dbReference type="EMBL" id="CAXAMN010020890">
    <property type="protein sequence ID" value="CAK9056784.1"/>
    <property type="molecule type" value="Genomic_DNA"/>
</dbReference>
<dbReference type="InterPro" id="IPR003347">
    <property type="entry name" value="JmjC_dom"/>
</dbReference>
<feature type="domain" description="JmjC" evidence="2">
    <location>
        <begin position="176"/>
        <end position="367"/>
    </location>
</feature>
<accession>A0ABP0N382</accession>
<evidence type="ECO:0000256" key="1">
    <source>
        <dbReference type="SAM" id="MobiDB-lite"/>
    </source>
</evidence>
<dbReference type="PANTHER" id="PTHR12461:SF105">
    <property type="entry name" value="HYPOXIA-INDUCIBLE FACTOR 1-ALPHA INHIBITOR"/>
    <property type="match status" value="1"/>
</dbReference>
<dbReference type="SUPFAM" id="SSF51197">
    <property type="entry name" value="Clavaminate synthase-like"/>
    <property type="match status" value="1"/>
</dbReference>
<dbReference type="InterPro" id="IPR041667">
    <property type="entry name" value="Cupin_8"/>
</dbReference>
<dbReference type="InterPro" id="IPR014710">
    <property type="entry name" value="RmlC-like_jellyroll"/>
</dbReference>
<organism evidence="3 4">
    <name type="scientific">Durusdinium trenchii</name>
    <dbReference type="NCBI Taxonomy" id="1381693"/>
    <lineage>
        <taxon>Eukaryota</taxon>
        <taxon>Sar</taxon>
        <taxon>Alveolata</taxon>
        <taxon>Dinophyceae</taxon>
        <taxon>Suessiales</taxon>
        <taxon>Symbiodiniaceae</taxon>
        <taxon>Durusdinium</taxon>
    </lineage>
</organism>
<keyword evidence="4" id="KW-1185">Reference proteome</keyword>
<proteinExistence type="predicted"/>
<name>A0ABP0N382_9DINO</name>
<comment type="caution">
    <text evidence="3">The sequence shown here is derived from an EMBL/GenBank/DDBJ whole genome shotgun (WGS) entry which is preliminary data.</text>
</comment>
<gene>
    <name evidence="3" type="ORF">CCMP2556_LOCUS28094</name>
</gene>
<dbReference type="PANTHER" id="PTHR12461">
    <property type="entry name" value="HYPOXIA-INDUCIBLE FACTOR 1 ALPHA INHIBITOR-RELATED"/>
    <property type="match status" value="1"/>
</dbReference>
<dbReference type="PROSITE" id="PS51184">
    <property type="entry name" value="JMJC"/>
    <property type="match status" value="1"/>
</dbReference>
<dbReference type="Pfam" id="PF13621">
    <property type="entry name" value="Cupin_8"/>
    <property type="match status" value="1"/>
</dbReference>
<dbReference type="Gene3D" id="2.60.120.10">
    <property type="entry name" value="Jelly Rolls"/>
    <property type="match status" value="1"/>
</dbReference>
<protein>
    <recommendedName>
        <fullName evidence="2">JmjC domain-containing protein</fullName>
    </recommendedName>
</protein>
<sequence length="416" mass="45594">MPLTSPGWLGTVSKDAPRGSWPCYERNQGRASRAPLGTDGPDVSKDRTRSQQVTMKISVERVPAENLTPESFVREYVATNTPVLLQGAIPESWAPCLSWTPESLLEMAPSELRVKVAPLMEDGRDKWVEDASLWPGRHDVKLPGVVHGNLVLAVAASRIEVSLADFVASLRKEGQWPALYADGAANLEKSFEFLRCKLPGFPALGERLLFKRTDLWLGGETLSTLHFDNVENLFAQLVGEKEFLLCPPGDTPLLADGRLRKAYATWQASEGSKGNFERKAEGLSDEAVMNYAVYDVDDPPEEYAELAAQLRKTVVTVRAGEVLYLPFGWWHQVRGRPSPSGLCCSAASFFQPFFVRLQPKSLSLTGPLLRGAAAGRAEATNEGFLMKGTPGAVLETQRGPVAGSRFGRHPSKRSKC</sequence>
<feature type="region of interest" description="Disordered" evidence="1">
    <location>
        <begin position="19"/>
        <end position="52"/>
    </location>
</feature>
<dbReference type="Proteomes" id="UP001642484">
    <property type="component" value="Unassembled WGS sequence"/>
</dbReference>
<evidence type="ECO:0000313" key="3">
    <source>
        <dbReference type="EMBL" id="CAK9056784.1"/>
    </source>
</evidence>
<reference evidence="3 4" key="1">
    <citation type="submission" date="2024-02" db="EMBL/GenBank/DDBJ databases">
        <authorList>
            <person name="Chen Y."/>
            <person name="Shah S."/>
            <person name="Dougan E. K."/>
            <person name="Thang M."/>
            <person name="Chan C."/>
        </authorList>
    </citation>
    <scope>NUCLEOTIDE SEQUENCE [LARGE SCALE GENOMIC DNA]</scope>
</reference>
<evidence type="ECO:0000313" key="4">
    <source>
        <dbReference type="Proteomes" id="UP001642484"/>
    </source>
</evidence>